<name>A0A9D4SBY2_DREPO</name>
<feature type="compositionally biased region" description="Acidic residues" evidence="1">
    <location>
        <begin position="44"/>
        <end position="58"/>
    </location>
</feature>
<evidence type="ECO:0000313" key="2">
    <source>
        <dbReference type="EMBL" id="KAH3898425.1"/>
    </source>
</evidence>
<sequence length="99" mass="12219">MSDVEYFQRFGFEVEEPENIRDRILRDFPELLPQFYSDYYSDYYSDDDDDDDDDDNDLFQDISRTDTRHLYQLLRDFSQGENNKEEEDDTEEEVRLRYP</sequence>
<organism evidence="2 3">
    <name type="scientific">Dreissena polymorpha</name>
    <name type="common">Zebra mussel</name>
    <name type="synonym">Mytilus polymorpha</name>
    <dbReference type="NCBI Taxonomy" id="45954"/>
    <lineage>
        <taxon>Eukaryota</taxon>
        <taxon>Metazoa</taxon>
        <taxon>Spiralia</taxon>
        <taxon>Lophotrochozoa</taxon>
        <taxon>Mollusca</taxon>
        <taxon>Bivalvia</taxon>
        <taxon>Autobranchia</taxon>
        <taxon>Heteroconchia</taxon>
        <taxon>Euheterodonta</taxon>
        <taxon>Imparidentia</taxon>
        <taxon>Neoheterodontei</taxon>
        <taxon>Myida</taxon>
        <taxon>Dreissenoidea</taxon>
        <taxon>Dreissenidae</taxon>
        <taxon>Dreissena</taxon>
    </lineage>
</organism>
<evidence type="ECO:0000313" key="3">
    <source>
        <dbReference type="Proteomes" id="UP000828390"/>
    </source>
</evidence>
<dbReference type="EMBL" id="JAIWYP010000001">
    <property type="protein sequence ID" value="KAH3898425.1"/>
    <property type="molecule type" value="Genomic_DNA"/>
</dbReference>
<dbReference type="AlphaFoldDB" id="A0A9D4SBY2"/>
<keyword evidence="3" id="KW-1185">Reference proteome</keyword>
<feature type="region of interest" description="Disordered" evidence="1">
    <location>
        <begin position="76"/>
        <end position="99"/>
    </location>
</feature>
<reference evidence="2" key="2">
    <citation type="submission" date="2020-11" db="EMBL/GenBank/DDBJ databases">
        <authorList>
            <person name="McCartney M.A."/>
            <person name="Auch B."/>
            <person name="Kono T."/>
            <person name="Mallez S."/>
            <person name="Becker A."/>
            <person name="Gohl D.M."/>
            <person name="Silverstein K.A.T."/>
            <person name="Koren S."/>
            <person name="Bechman K.B."/>
            <person name="Herman A."/>
            <person name="Abrahante J.E."/>
            <person name="Garbe J."/>
        </authorList>
    </citation>
    <scope>NUCLEOTIDE SEQUENCE</scope>
    <source>
        <strain evidence="2">Duluth1</strain>
        <tissue evidence="2">Whole animal</tissue>
    </source>
</reference>
<reference evidence="2" key="1">
    <citation type="journal article" date="2019" name="bioRxiv">
        <title>The Genome of the Zebra Mussel, Dreissena polymorpha: A Resource for Invasive Species Research.</title>
        <authorList>
            <person name="McCartney M.A."/>
            <person name="Auch B."/>
            <person name="Kono T."/>
            <person name="Mallez S."/>
            <person name="Zhang Y."/>
            <person name="Obille A."/>
            <person name="Becker A."/>
            <person name="Abrahante J.E."/>
            <person name="Garbe J."/>
            <person name="Badalamenti J.P."/>
            <person name="Herman A."/>
            <person name="Mangelson H."/>
            <person name="Liachko I."/>
            <person name="Sullivan S."/>
            <person name="Sone E.D."/>
            <person name="Koren S."/>
            <person name="Silverstein K.A.T."/>
            <person name="Beckman K.B."/>
            <person name="Gohl D.M."/>
        </authorList>
    </citation>
    <scope>NUCLEOTIDE SEQUENCE</scope>
    <source>
        <strain evidence="2">Duluth1</strain>
        <tissue evidence="2">Whole animal</tissue>
    </source>
</reference>
<protein>
    <submittedName>
        <fullName evidence="2">Uncharacterized protein</fullName>
    </submittedName>
</protein>
<comment type="caution">
    <text evidence="2">The sequence shown here is derived from an EMBL/GenBank/DDBJ whole genome shotgun (WGS) entry which is preliminary data.</text>
</comment>
<proteinExistence type="predicted"/>
<dbReference type="Proteomes" id="UP000828390">
    <property type="component" value="Unassembled WGS sequence"/>
</dbReference>
<evidence type="ECO:0000256" key="1">
    <source>
        <dbReference type="SAM" id="MobiDB-lite"/>
    </source>
</evidence>
<accession>A0A9D4SBY2</accession>
<gene>
    <name evidence="2" type="ORF">DPMN_022656</name>
</gene>
<feature type="region of interest" description="Disordered" evidence="1">
    <location>
        <begin position="41"/>
        <end position="60"/>
    </location>
</feature>